<feature type="domain" description="HTH luxR-type" evidence="3">
    <location>
        <begin position="805"/>
        <end position="870"/>
    </location>
</feature>
<proteinExistence type="predicted"/>
<dbReference type="EMBL" id="BONY01000042">
    <property type="protein sequence ID" value="GIH07911.1"/>
    <property type="molecule type" value="Genomic_DNA"/>
</dbReference>
<gene>
    <name evidence="4" type="ORF">Rhe02_59780</name>
</gene>
<evidence type="ECO:0000259" key="3">
    <source>
        <dbReference type="PROSITE" id="PS50043"/>
    </source>
</evidence>
<dbReference type="PANTHER" id="PTHR16305">
    <property type="entry name" value="TESTICULAR SOLUBLE ADENYLYL CYCLASE"/>
    <property type="match status" value="1"/>
</dbReference>
<name>A0A8J3QEM9_9ACTN</name>
<dbReference type="GO" id="GO:0004016">
    <property type="term" value="F:adenylate cyclase activity"/>
    <property type="evidence" value="ECO:0007669"/>
    <property type="project" value="TreeGrafter"/>
</dbReference>
<comment type="caution">
    <text evidence="4">The sequence shown here is derived from an EMBL/GenBank/DDBJ whole genome shotgun (WGS) entry which is preliminary data.</text>
</comment>
<organism evidence="4 5">
    <name type="scientific">Rhizocola hellebori</name>
    <dbReference type="NCBI Taxonomy" id="1392758"/>
    <lineage>
        <taxon>Bacteria</taxon>
        <taxon>Bacillati</taxon>
        <taxon>Actinomycetota</taxon>
        <taxon>Actinomycetes</taxon>
        <taxon>Micromonosporales</taxon>
        <taxon>Micromonosporaceae</taxon>
        <taxon>Rhizocola</taxon>
    </lineage>
</organism>
<evidence type="ECO:0000313" key="4">
    <source>
        <dbReference type="EMBL" id="GIH07911.1"/>
    </source>
</evidence>
<dbReference type="GO" id="GO:0006355">
    <property type="term" value="P:regulation of DNA-templated transcription"/>
    <property type="evidence" value="ECO:0007669"/>
    <property type="project" value="InterPro"/>
</dbReference>
<dbReference type="RefSeq" id="WP_203911685.1">
    <property type="nucleotide sequence ID" value="NZ_BONY01000042.1"/>
</dbReference>
<dbReference type="Gene3D" id="1.10.10.10">
    <property type="entry name" value="Winged helix-like DNA-binding domain superfamily/Winged helix DNA-binding domain"/>
    <property type="match status" value="1"/>
</dbReference>
<dbReference type="Proteomes" id="UP000612899">
    <property type="component" value="Unassembled WGS sequence"/>
</dbReference>
<dbReference type="PRINTS" id="PR00038">
    <property type="entry name" value="HTHLUXR"/>
</dbReference>
<dbReference type="SUPFAM" id="SSF52540">
    <property type="entry name" value="P-loop containing nucleoside triphosphate hydrolases"/>
    <property type="match status" value="1"/>
</dbReference>
<dbReference type="SUPFAM" id="SSF46894">
    <property type="entry name" value="C-terminal effector domain of the bipartite response regulators"/>
    <property type="match status" value="1"/>
</dbReference>
<dbReference type="PROSITE" id="PS50043">
    <property type="entry name" value="HTH_LUXR_2"/>
    <property type="match status" value="1"/>
</dbReference>
<dbReference type="AlphaFoldDB" id="A0A8J3QEM9"/>
<reference evidence="4" key="1">
    <citation type="submission" date="2021-01" db="EMBL/GenBank/DDBJ databases">
        <title>Whole genome shotgun sequence of Rhizocola hellebori NBRC 109834.</title>
        <authorList>
            <person name="Komaki H."/>
            <person name="Tamura T."/>
        </authorList>
    </citation>
    <scope>NUCLEOTIDE SEQUENCE</scope>
    <source>
        <strain evidence="4">NBRC 109834</strain>
    </source>
</reference>
<dbReference type="Gene3D" id="3.40.50.300">
    <property type="entry name" value="P-loop containing nucleotide triphosphate hydrolases"/>
    <property type="match status" value="1"/>
</dbReference>
<evidence type="ECO:0000256" key="2">
    <source>
        <dbReference type="ARBA" id="ARBA00022840"/>
    </source>
</evidence>
<keyword evidence="5" id="KW-1185">Reference proteome</keyword>
<dbReference type="GO" id="GO:0005737">
    <property type="term" value="C:cytoplasm"/>
    <property type="evidence" value="ECO:0007669"/>
    <property type="project" value="TreeGrafter"/>
</dbReference>
<evidence type="ECO:0000313" key="5">
    <source>
        <dbReference type="Proteomes" id="UP000612899"/>
    </source>
</evidence>
<dbReference type="InterPro" id="IPR011990">
    <property type="entry name" value="TPR-like_helical_dom_sf"/>
</dbReference>
<evidence type="ECO:0000256" key="1">
    <source>
        <dbReference type="ARBA" id="ARBA00022741"/>
    </source>
</evidence>
<dbReference type="InterPro" id="IPR036388">
    <property type="entry name" value="WH-like_DNA-bd_sf"/>
</dbReference>
<sequence length="873" mass="92322">MSVIAGETEIVGREKELADIGSVVKGLVAGRGAFRGYVGDPGIGKTTMLHALSREVRQAGLAVLGDRCGKLEELVEFALTMRGRNESAAVLIDDLHGQGEAAVEMIERLLELTSGPLLLAVAYRPRQLPLPLTAILYRTSAHLGAKRLCPLTLAQTGRLIGHRPDLEAVHRGSEGFPLYARVLADTGDAASAQLFAELAALPPEQLATAQAAAVIGGEFLAETLLAVSVLDPSPARSALDQLVSADIIRAGSPGPLLAFRHPTLADAAYHTITVSQRGELHLRADRELERRGAPAIMRARHVANSIDAAHPDRHLTLALGARQALSTDPAAATGWLEAAEARITRNHPHWPETQLLLAKARLHLGRLDDSRSTFLKLAHASTHQRNDVAMHTGRIERLLGRYREAAAVIRTGLTAAGSAAARGVGLFELSAIASECAEYADSDRLATEAARMARAAGKPLQESVALGSAAWARTALGDITGARAAASAAASLVDAMADSVAVQDIDCLRLLGQSELLLDHLADARRHLDRGLRLARRTGQRHVLPSLLKSVAELEFRLGRLDQASEVLDEAEPLAAQTGVVAMQTLAAALRTHTLLWQHPSDRVWLSVAAGERAAGLADDGNTTLTWRQQALAAHAEALTFAGQPGHGSQIMLDAVGGPLLPQLAIHRRVRWWEVLAISAVADADFAMADEYAALAVAAVDRAPTDIRRGFAYRARALVDSARGATAAALAAGEVAAAAFLAAGGQLDLGRTQVILASACLDAGVADGVADRLAMAGALARRCGSPRLAEQVEAQLARLPQVTPQRDWQATLTPRERDIALLAGQALASTTIAARLHLSVRTVDSHLGRIYRKLGVTNRVALANLLTRTATAN</sequence>
<dbReference type="PANTHER" id="PTHR16305:SF35">
    <property type="entry name" value="TRANSCRIPTIONAL ACTIVATOR DOMAIN"/>
    <property type="match status" value="1"/>
</dbReference>
<dbReference type="InterPro" id="IPR000792">
    <property type="entry name" value="Tscrpt_reg_LuxR_C"/>
</dbReference>
<accession>A0A8J3QEM9</accession>
<dbReference type="SMART" id="SM00421">
    <property type="entry name" value="HTH_LUXR"/>
    <property type="match status" value="1"/>
</dbReference>
<keyword evidence="2" id="KW-0067">ATP-binding</keyword>
<dbReference type="GO" id="GO:0005524">
    <property type="term" value="F:ATP binding"/>
    <property type="evidence" value="ECO:0007669"/>
    <property type="project" value="UniProtKB-KW"/>
</dbReference>
<dbReference type="GO" id="GO:0003677">
    <property type="term" value="F:DNA binding"/>
    <property type="evidence" value="ECO:0007669"/>
    <property type="project" value="InterPro"/>
</dbReference>
<dbReference type="InterPro" id="IPR016032">
    <property type="entry name" value="Sig_transdc_resp-reg_C-effctor"/>
</dbReference>
<keyword evidence="1" id="KW-0547">Nucleotide-binding</keyword>
<dbReference type="InterPro" id="IPR027417">
    <property type="entry name" value="P-loop_NTPase"/>
</dbReference>
<protein>
    <recommendedName>
        <fullName evidence="3">HTH luxR-type domain-containing protein</fullName>
    </recommendedName>
</protein>
<dbReference type="Gene3D" id="1.25.40.10">
    <property type="entry name" value="Tetratricopeptide repeat domain"/>
    <property type="match status" value="1"/>
</dbReference>
<dbReference type="CDD" id="cd06170">
    <property type="entry name" value="LuxR_C_like"/>
    <property type="match status" value="1"/>
</dbReference>
<dbReference type="Pfam" id="PF00196">
    <property type="entry name" value="GerE"/>
    <property type="match status" value="1"/>
</dbReference>
<dbReference type="SUPFAM" id="SSF48452">
    <property type="entry name" value="TPR-like"/>
    <property type="match status" value="1"/>
</dbReference>